<sequence length="1104" mass="119970">MIFSVVLVILLSIGPICAMDSNIINDDSNLLSENNKVIFSSQNLEVSSYDSISETISHDDNVKNHSSVKDYGLLTSQYISDDIIQANDTKTTTLAGNDTELYFKNGTAFKVVLSDSEGSLLGNQSIIININGNNYTRITNENGTASIAINLNPGSYDVTSYFKGTDVYEASSATNLVKVLSTISGDDVEKYYRNDTQYYATFVDGQGNLLNNTTVTFNINGVFYERKTDANGTARLNINLQPGDYIITATNPINGNMYSNDITVLSTIYASDIVKYYKNDTQYYATFLNGTGTPLNNTNVSFNINGVFYTRTTNENGTARLNINLNPNNYTITAINPINDELYSNNIEVLPTIFAEDLIMDYRDGSKFAASIIDGQGNILPDTNVTFNINGVFYNRTSDANGTARLNINLNVGEYIITSTNNDGLSISNIITISKCNTTISGNDAHIITGIDRNYTVKLIGENNNPISNVAINFNYDSVNVTAITDINGEATITISNISEGKYNISYIFDGNDNCNGSSSNSTLVVANSTVILAGNDLNMIYKDGSRFNVTLTDLNYMPLANETITFNINGVSYNRTTNSDGIASIAINLLPREYVISYSYSDVDSIDYNKGSNTIIVSKIPTNLTAEDLMIEFGETGAFIFTLTNTSGSPIEDIIVTLTINNVSYNRTTNASGQSKLNINLPVGYYEITTSLDNIIYSAESISNHILVNGTTIKGEDLTMIAGFSSYYSVSLMDPYENPIVNATIEFTYDGKTVYALTDSEGIASIEVSNLTKGDYLIVYNYTAGSNAGQAYIHVKGTISISQLVAAANEVNSYIEKNAKLPDSVTIGDTTYTTAQYLYLLCEAIVSINAGDLTDLYLFEVNDPTNPGAASNMGSLSDYLSVASSLITSMDSGVTPNSVSTSLGDVGYDGIVYAFTRVLVYYGMMSQLPSSVSIKSLTLYVSQSSLDSKNTITDLTPYLSSSPNCQVTNAAIVALAEQLTKGMTNSLDKATAIYNYVRDSVSYSFYYDTKYGAVGTLNSKTGNCVDHSHLLIALFRAADLPARYAHGTCTFSSGTYGHVWTQVLIGNTWVVCDATSARNSFGKVVNWNNNYYSLKGYYSSISF</sequence>
<comment type="similarity">
    <text evidence="1">Belongs to the intimin/invasin family.</text>
</comment>
<dbReference type="InterPro" id="IPR008964">
    <property type="entry name" value="Invasin/intimin_cell_adhesion"/>
</dbReference>
<dbReference type="Pfam" id="PF01841">
    <property type="entry name" value="Transglut_core"/>
    <property type="match status" value="1"/>
</dbReference>
<dbReference type="InterPro" id="IPR038765">
    <property type="entry name" value="Papain-like_cys_pep_sf"/>
</dbReference>
<dbReference type="Gene3D" id="3.10.620.30">
    <property type="match status" value="1"/>
</dbReference>
<gene>
    <name evidence="3" type="ORF">E7Z74_05835</name>
</gene>
<dbReference type="InterPro" id="IPR013783">
    <property type="entry name" value="Ig-like_fold"/>
</dbReference>
<dbReference type="SMART" id="SM00634">
    <property type="entry name" value="BID_1"/>
    <property type="match status" value="3"/>
</dbReference>
<evidence type="ECO:0000256" key="1">
    <source>
        <dbReference type="ARBA" id="ARBA00010116"/>
    </source>
</evidence>
<dbReference type="InterPro" id="IPR040839">
    <property type="entry name" value="MG4"/>
</dbReference>
<feature type="domain" description="Big-1" evidence="2">
    <location>
        <begin position="430"/>
        <end position="534"/>
    </location>
</feature>
<dbReference type="InterPro" id="IPR018975">
    <property type="entry name" value="Pseudomurein-binding_repeat"/>
</dbReference>
<dbReference type="Gene3D" id="2.60.40.10">
    <property type="entry name" value="Immunoglobulins"/>
    <property type="match status" value="3"/>
</dbReference>
<evidence type="ECO:0000313" key="4">
    <source>
        <dbReference type="Proteomes" id="UP000713479"/>
    </source>
</evidence>
<proteinExistence type="inferred from homology"/>
<dbReference type="InterPro" id="IPR002931">
    <property type="entry name" value="Transglutaminase-like"/>
</dbReference>
<dbReference type="Proteomes" id="UP000713479">
    <property type="component" value="Unassembled WGS sequence"/>
</dbReference>
<evidence type="ECO:0000313" key="3">
    <source>
        <dbReference type="EMBL" id="MBE6510767.1"/>
    </source>
</evidence>
<dbReference type="AlphaFoldDB" id="A0A8T3VJK2"/>
<evidence type="ECO:0000259" key="2">
    <source>
        <dbReference type="PROSITE" id="PS51127"/>
    </source>
</evidence>
<protein>
    <submittedName>
        <fullName evidence="3">Transglutaminase</fullName>
    </submittedName>
</protein>
<dbReference type="Pfam" id="PF09373">
    <property type="entry name" value="PMBR"/>
    <property type="match status" value="1"/>
</dbReference>
<organism evidence="3 4">
    <name type="scientific">Methanobrevibacter millerae</name>
    <dbReference type="NCBI Taxonomy" id="230361"/>
    <lineage>
        <taxon>Archaea</taxon>
        <taxon>Methanobacteriati</taxon>
        <taxon>Methanobacteriota</taxon>
        <taxon>Methanomada group</taxon>
        <taxon>Methanobacteria</taxon>
        <taxon>Methanobacteriales</taxon>
        <taxon>Methanobacteriaceae</taxon>
        <taxon>Methanobrevibacter</taxon>
    </lineage>
</organism>
<dbReference type="InterPro" id="IPR003344">
    <property type="entry name" value="Big_1_dom"/>
</dbReference>
<reference evidence="3" key="1">
    <citation type="submission" date="2019-04" db="EMBL/GenBank/DDBJ databases">
        <title>Evolution of Biomass-Degrading Anaerobic Consortia Revealed by Metagenomics.</title>
        <authorList>
            <person name="Peng X."/>
        </authorList>
    </citation>
    <scope>NUCLEOTIDE SEQUENCE</scope>
    <source>
        <strain evidence="3">SIG13</strain>
    </source>
</reference>
<dbReference type="PROSITE" id="PS51127">
    <property type="entry name" value="BIG1"/>
    <property type="match status" value="1"/>
</dbReference>
<dbReference type="SUPFAM" id="SSF49373">
    <property type="entry name" value="Invasin/intimin cell-adhesion fragments"/>
    <property type="match status" value="2"/>
</dbReference>
<dbReference type="SUPFAM" id="SSF54001">
    <property type="entry name" value="Cysteine proteinases"/>
    <property type="match status" value="1"/>
</dbReference>
<comment type="caution">
    <text evidence="3">The sequence shown here is derived from an EMBL/GenBank/DDBJ whole genome shotgun (WGS) entry which is preliminary data.</text>
</comment>
<dbReference type="PANTHER" id="PTHR33490">
    <property type="entry name" value="BLR5614 PROTEIN-RELATED"/>
    <property type="match status" value="1"/>
</dbReference>
<name>A0A8T3VJK2_9EURY</name>
<dbReference type="SMART" id="SM00460">
    <property type="entry name" value="TGc"/>
    <property type="match status" value="1"/>
</dbReference>
<accession>A0A8T3VJK2</accession>
<dbReference type="EMBL" id="SUTF01000006">
    <property type="protein sequence ID" value="MBE6510767.1"/>
    <property type="molecule type" value="Genomic_DNA"/>
</dbReference>
<dbReference type="Pfam" id="PF17789">
    <property type="entry name" value="MG4"/>
    <property type="match status" value="1"/>
</dbReference>
<dbReference type="PANTHER" id="PTHR33490:SF3">
    <property type="entry name" value="CONSERVED INTEGRAL MEMBRANE PROTEIN"/>
    <property type="match status" value="1"/>
</dbReference>